<dbReference type="eggNOG" id="COG2153">
    <property type="taxonomic scope" value="Bacteria"/>
</dbReference>
<reference evidence="2 3" key="1">
    <citation type="journal article" date="2011" name="Stand. Genomic Sci.">
        <title>Complete genome sequence of Weeksella virosa type strain (9751).</title>
        <authorList>
            <person name="Lang E."/>
            <person name="Teshima H."/>
            <person name="Lucas S."/>
            <person name="Lapidus A."/>
            <person name="Hammon N."/>
            <person name="Deshpande S."/>
            <person name="Nolan M."/>
            <person name="Cheng J.F."/>
            <person name="Pitluck S."/>
            <person name="Liolios K."/>
            <person name="Pagani I."/>
            <person name="Mikhailova N."/>
            <person name="Ivanova N."/>
            <person name="Mavromatis K."/>
            <person name="Pati A."/>
            <person name="Tapia R."/>
            <person name="Han C."/>
            <person name="Goodwin L."/>
            <person name="Chen A."/>
            <person name="Palaniappan K."/>
            <person name="Land M."/>
            <person name="Hauser L."/>
            <person name="Chang Y.J."/>
            <person name="Jeffries C.D."/>
            <person name="Brambilla E.M."/>
            <person name="Kopitz M."/>
            <person name="Rohde M."/>
            <person name="Goker M."/>
            <person name="Tindall B.J."/>
            <person name="Detter J.C."/>
            <person name="Woyke T."/>
            <person name="Bristow J."/>
            <person name="Eisen J.A."/>
            <person name="Markowitz V."/>
            <person name="Hugenholtz P."/>
            <person name="Klenk H.P."/>
            <person name="Kyrpides N.C."/>
        </authorList>
    </citation>
    <scope>NUCLEOTIDE SEQUENCE [LARGE SCALE GENOMIC DNA]</scope>
    <source>
        <strain evidence="3">ATCC 43766 / DSM 16922 / JCM 21250 / NBRC 16016 / NCTC 11634 / CL345/78</strain>
    </source>
</reference>
<protein>
    <submittedName>
        <fullName evidence="2">GCN5-related N-acetyltransferase</fullName>
    </submittedName>
</protein>
<evidence type="ECO:0000313" key="3">
    <source>
        <dbReference type="Proteomes" id="UP000008641"/>
    </source>
</evidence>
<dbReference type="GO" id="GO:0016747">
    <property type="term" value="F:acyltransferase activity, transferring groups other than amino-acyl groups"/>
    <property type="evidence" value="ECO:0007669"/>
    <property type="project" value="InterPro"/>
</dbReference>
<keyword evidence="3" id="KW-1185">Reference proteome</keyword>
<reference evidence="3" key="2">
    <citation type="journal article" date="2011" name="Stand. Genomic Sci.">
        <title>Complete genome sequence of Weeksella virosa type strain (9751T).</title>
        <authorList>
            <person name="Lang E."/>
            <person name="Teshima H."/>
            <person name="Lucas S."/>
            <person name="Lapidus A."/>
            <person name="Hammon N."/>
            <person name="Deshpande S."/>
            <person name="Nolan M."/>
            <person name="Cheng J."/>
            <person name="Pitluck S."/>
            <person name="Liolios K."/>
            <person name="Pagani I."/>
            <person name="Mikhailova N."/>
            <person name="Ivanova N."/>
            <person name="Mavromatis K."/>
            <person name="Pati A."/>
            <person name="Tapia R."/>
            <person name="Han C."/>
            <person name="Goodwin L."/>
            <person name="Chen A."/>
            <person name="Palaniappan K."/>
            <person name="Land M."/>
            <person name="Hauser L."/>
            <person name="Chang Y."/>
            <person name="Jeffries C."/>
            <person name="Brambilla E."/>
            <person name="Kopitz M."/>
            <person name="Rohde M."/>
            <person name="Goker M."/>
            <person name="Tindall B."/>
            <person name="Detter J."/>
            <person name="Woyke T."/>
            <person name="Bristow J."/>
            <person name="Eisen J."/>
            <person name="Markowitz V."/>
            <person name="Hugenholtz P."/>
            <person name="Klenk H."/>
            <person name="Kyrpides N."/>
        </authorList>
    </citation>
    <scope>NUCLEOTIDE SEQUENCE [LARGE SCALE GENOMIC DNA]</scope>
    <source>
        <strain evidence="3">ATCC 43766 / DSM 16922 / JCM 21250 / NBRC 16016 / NCTC 11634 / CL345/78</strain>
    </source>
</reference>
<dbReference type="Pfam" id="PF13673">
    <property type="entry name" value="Acetyltransf_10"/>
    <property type="match status" value="1"/>
</dbReference>
<dbReference type="HOGENOM" id="CLU_056607_3_1_10"/>
<evidence type="ECO:0000313" key="2">
    <source>
        <dbReference type="EMBL" id="ADX68128.1"/>
    </source>
</evidence>
<sequence length="152" mass="18015">MHLVWKIKRFDELSALEIYQILQLREMVFIIEQACIYQDIDNKDLGCYHLWAEKDGQMVAYTRLVPPDLSYPNETSIGRVLSHPKYRRHKIGRQLVTFAIEAVSNLYPRNAIRISAQEYLIPFYESYDFVQVSQVYIEDHLPHAEMLLSKKH</sequence>
<dbReference type="KEGG" id="wvi:Weevi_1427"/>
<dbReference type="STRING" id="865938.Weevi_1427"/>
<dbReference type="Proteomes" id="UP000008641">
    <property type="component" value="Chromosome"/>
</dbReference>
<dbReference type="PROSITE" id="PS51186">
    <property type="entry name" value="GNAT"/>
    <property type="match status" value="1"/>
</dbReference>
<name>F0NYD1_WEEVC</name>
<dbReference type="Gene3D" id="3.40.630.30">
    <property type="match status" value="1"/>
</dbReference>
<dbReference type="AlphaFoldDB" id="F0NYD1"/>
<dbReference type="InterPro" id="IPR000182">
    <property type="entry name" value="GNAT_dom"/>
</dbReference>
<accession>F0NYD1</accession>
<dbReference type="InterPro" id="IPR016181">
    <property type="entry name" value="Acyl_CoA_acyltransferase"/>
</dbReference>
<proteinExistence type="predicted"/>
<gene>
    <name evidence="2" type="ordered locus">Weevi_1427</name>
</gene>
<dbReference type="CDD" id="cd04301">
    <property type="entry name" value="NAT_SF"/>
    <property type="match status" value="1"/>
</dbReference>
<dbReference type="EMBL" id="CP002455">
    <property type="protein sequence ID" value="ADX68128.1"/>
    <property type="molecule type" value="Genomic_DNA"/>
</dbReference>
<dbReference type="OrthoDB" id="9796171at2"/>
<feature type="domain" description="N-acetyltransferase" evidence="1">
    <location>
        <begin position="8"/>
        <end position="151"/>
    </location>
</feature>
<evidence type="ECO:0000259" key="1">
    <source>
        <dbReference type="PROSITE" id="PS51186"/>
    </source>
</evidence>
<dbReference type="SUPFAM" id="SSF55729">
    <property type="entry name" value="Acyl-CoA N-acyltransferases (Nat)"/>
    <property type="match status" value="1"/>
</dbReference>
<dbReference type="RefSeq" id="WP_013598517.1">
    <property type="nucleotide sequence ID" value="NC_015144.1"/>
</dbReference>
<organism evidence="2 3">
    <name type="scientific">Weeksella virosa (strain ATCC 43766 / DSM 16922 / JCM 21250 / CCUG 30538 / CDC 9751 / IAM 14551 / NBRC 16016 / NCTC 11634 / CL345/78)</name>
    <dbReference type="NCBI Taxonomy" id="865938"/>
    <lineage>
        <taxon>Bacteria</taxon>
        <taxon>Pseudomonadati</taxon>
        <taxon>Bacteroidota</taxon>
        <taxon>Flavobacteriia</taxon>
        <taxon>Flavobacteriales</taxon>
        <taxon>Weeksellaceae</taxon>
        <taxon>Weeksella</taxon>
    </lineage>
</organism>